<feature type="transmembrane region" description="Helical" evidence="1">
    <location>
        <begin position="37"/>
        <end position="62"/>
    </location>
</feature>
<proteinExistence type="predicted"/>
<evidence type="ECO:0000256" key="1">
    <source>
        <dbReference type="SAM" id="Phobius"/>
    </source>
</evidence>
<reference evidence="2 3" key="1">
    <citation type="journal article" date="2013" name="PLoS ONE">
        <title>Predicting the Proteins of Angomonas deanei, Strigomonas culicis and Their Respective Endosymbionts Reveals New Aspects of the Trypanosomatidae Family.</title>
        <authorList>
            <person name="Motta M.C."/>
            <person name="Martins A.C."/>
            <person name="de Souza S.S."/>
            <person name="Catta-Preta C.M."/>
            <person name="Silva R."/>
            <person name="Klein C.C."/>
            <person name="de Almeida L.G."/>
            <person name="de Lima Cunha O."/>
            <person name="Ciapina L.P."/>
            <person name="Brocchi M."/>
            <person name="Colabardini A.C."/>
            <person name="de Araujo Lima B."/>
            <person name="Machado C.R."/>
            <person name="de Almeida Soares C.M."/>
            <person name="Probst C.M."/>
            <person name="de Menezes C.B."/>
            <person name="Thompson C.E."/>
            <person name="Bartholomeu D.C."/>
            <person name="Gradia D.F."/>
            <person name="Pavoni D.P."/>
            <person name="Grisard E.C."/>
            <person name="Fantinatti-Garboggini F."/>
            <person name="Marchini F.K."/>
            <person name="Rodrigues-Luiz G.F."/>
            <person name="Wagner G."/>
            <person name="Goldman G.H."/>
            <person name="Fietto J.L."/>
            <person name="Elias M.C."/>
            <person name="Goldman M.H."/>
            <person name="Sagot M.F."/>
            <person name="Pereira M."/>
            <person name="Stoco P.H."/>
            <person name="de Mendonca-Neto R.P."/>
            <person name="Teixeira S.M."/>
            <person name="Maciel T.E."/>
            <person name="de Oliveira Mendes T.A."/>
            <person name="Urmenyi T.P."/>
            <person name="de Souza W."/>
            <person name="Schenkman S."/>
            <person name="de Vasconcelos A.T."/>
        </authorList>
    </citation>
    <scope>NUCLEOTIDE SEQUENCE [LARGE SCALE GENOMIC DNA]</scope>
</reference>
<keyword evidence="1" id="KW-0472">Membrane</keyword>
<name>S9TH68_9TRYP</name>
<accession>S9TH68</accession>
<comment type="caution">
    <text evidence="2">The sequence shown here is derived from an EMBL/GenBank/DDBJ whole genome shotgun (WGS) entry which is preliminary data.</text>
</comment>
<keyword evidence="1" id="KW-1133">Transmembrane helix</keyword>
<evidence type="ECO:0000313" key="3">
    <source>
        <dbReference type="Proteomes" id="UP000015354"/>
    </source>
</evidence>
<dbReference type="EMBL" id="ATMH01011397">
    <property type="protein sequence ID" value="EPY16269.1"/>
    <property type="molecule type" value="Genomic_DNA"/>
</dbReference>
<dbReference type="Proteomes" id="UP000015354">
    <property type="component" value="Unassembled WGS sequence"/>
</dbReference>
<protein>
    <submittedName>
        <fullName evidence="2">Uncharacterized protein</fullName>
    </submittedName>
</protein>
<keyword evidence="1" id="KW-0812">Transmembrane</keyword>
<evidence type="ECO:0000313" key="2">
    <source>
        <dbReference type="EMBL" id="EPY16269.1"/>
    </source>
</evidence>
<sequence>MFEYSNARNGRDRINGTLTFSFFTHSRRAVLTLPTTLFYFACFSLFILFFVLYFSLPLFFLFSLDCMRKWFFTDHRHDE</sequence>
<keyword evidence="3" id="KW-1185">Reference proteome</keyword>
<gene>
    <name evidence="2" type="ORF">STCU_11441</name>
</gene>
<organism evidence="2 3">
    <name type="scientific">Strigomonas culicis</name>
    <dbReference type="NCBI Taxonomy" id="28005"/>
    <lineage>
        <taxon>Eukaryota</taxon>
        <taxon>Discoba</taxon>
        <taxon>Euglenozoa</taxon>
        <taxon>Kinetoplastea</taxon>
        <taxon>Metakinetoplastina</taxon>
        <taxon>Trypanosomatida</taxon>
        <taxon>Trypanosomatidae</taxon>
        <taxon>Strigomonadinae</taxon>
        <taxon>Strigomonas</taxon>
    </lineage>
</organism>
<dbReference type="AlphaFoldDB" id="S9TH68"/>